<dbReference type="InterPro" id="IPR002083">
    <property type="entry name" value="MATH/TRAF_dom"/>
</dbReference>
<evidence type="ECO:0000313" key="7">
    <source>
        <dbReference type="Proteomes" id="UP000324897"/>
    </source>
</evidence>
<dbReference type="Gene3D" id="3.30.710.10">
    <property type="entry name" value="Potassium Channel Kv1.1, Chain A"/>
    <property type="match status" value="1"/>
</dbReference>
<protein>
    <recommendedName>
        <fullName evidence="5">MATH domain-containing protein</fullName>
    </recommendedName>
</protein>
<sequence>MPLSAPTSASITGRPSRSAIVWGDMTMPGNHLLDIEGYSRTKALPTGQCITSRSFNVGKTSWRIRYYPNGDTSSTDKFISVFLHLEQQSLLLTNNPVKACAKFSLLDRAGKPVASHTRDSGGTQDFSAEGWGFSDFIERARRSSRTTASPSSASSSFTRRSTVRRRGASRRHLRRPHGSWCRRQTCNVTSAIFSPPRRAPTSRSRSPARCSRRTGAFLRRGRPSSRRSSSARAMREHTDTTVIHVYDMEAKVFGDLLRFVYTDTVPDVPGMKLQDEVAMAQHLLVAADRYNLERLKLICEDKLCKLMDISSVANILTLAEQHNCRGLKEACLRFLRSPSTLNAVMKTDGFEHLERSRPSVFKGLFSVAVGMHIYRDEARWTICWSQLIVLVVLCIVLYLKGGNVLSSPRRAARTRRRRPARHRHPKFSDDTPPPPTPPTARGSGGATAAEPPPAAGSRPPPPPPPPPQPSSMSGSDRSSKP</sequence>
<evidence type="ECO:0000256" key="1">
    <source>
        <dbReference type="ARBA" id="ARBA00004906"/>
    </source>
</evidence>
<dbReference type="Proteomes" id="UP000324897">
    <property type="component" value="Chromosome 1"/>
</dbReference>
<feature type="region of interest" description="Disordered" evidence="3">
    <location>
        <begin position="407"/>
        <end position="481"/>
    </location>
</feature>
<evidence type="ECO:0000256" key="4">
    <source>
        <dbReference type="SAM" id="Phobius"/>
    </source>
</evidence>
<dbReference type="Pfam" id="PF22486">
    <property type="entry name" value="MATH_2"/>
    <property type="match status" value="1"/>
</dbReference>
<feature type="transmembrane region" description="Helical" evidence="4">
    <location>
        <begin position="378"/>
        <end position="399"/>
    </location>
</feature>
<dbReference type="PANTHER" id="PTHR26379">
    <property type="entry name" value="BTB/POZ AND MATH DOMAIN-CONTAINING PROTEIN 1"/>
    <property type="match status" value="1"/>
</dbReference>
<dbReference type="InterPro" id="IPR000210">
    <property type="entry name" value="BTB/POZ_dom"/>
</dbReference>
<dbReference type="PROSITE" id="PS50144">
    <property type="entry name" value="MATH"/>
    <property type="match status" value="1"/>
</dbReference>
<gene>
    <name evidence="6" type="ORF">EJB05_22822</name>
</gene>
<keyword evidence="4" id="KW-0472">Membrane</keyword>
<dbReference type="InterPro" id="IPR056423">
    <property type="entry name" value="BACK_BPM_SPOP"/>
</dbReference>
<dbReference type="SUPFAM" id="SSF49599">
    <property type="entry name" value="TRAF domain-like"/>
    <property type="match status" value="1"/>
</dbReference>
<comment type="caution">
    <text evidence="6">The sequence shown here is derived from an EMBL/GenBank/DDBJ whole genome shotgun (WGS) entry which is preliminary data.</text>
</comment>
<dbReference type="Pfam" id="PF00651">
    <property type="entry name" value="BTB"/>
    <property type="match status" value="1"/>
</dbReference>
<organism evidence="6 7">
    <name type="scientific">Eragrostis curvula</name>
    <name type="common">weeping love grass</name>
    <dbReference type="NCBI Taxonomy" id="38414"/>
    <lineage>
        <taxon>Eukaryota</taxon>
        <taxon>Viridiplantae</taxon>
        <taxon>Streptophyta</taxon>
        <taxon>Embryophyta</taxon>
        <taxon>Tracheophyta</taxon>
        <taxon>Spermatophyta</taxon>
        <taxon>Magnoliopsida</taxon>
        <taxon>Liliopsida</taxon>
        <taxon>Poales</taxon>
        <taxon>Poaceae</taxon>
        <taxon>PACMAD clade</taxon>
        <taxon>Chloridoideae</taxon>
        <taxon>Eragrostideae</taxon>
        <taxon>Eragrostidinae</taxon>
        <taxon>Eragrostis</taxon>
    </lineage>
</organism>
<comment type="pathway">
    <text evidence="1">Protein modification; protein ubiquitination.</text>
</comment>
<dbReference type="Gene3D" id="1.25.40.420">
    <property type="match status" value="1"/>
</dbReference>
<dbReference type="InterPro" id="IPR011333">
    <property type="entry name" value="SKP1/BTB/POZ_sf"/>
</dbReference>
<feature type="compositionally biased region" description="Pro residues" evidence="3">
    <location>
        <begin position="450"/>
        <end position="469"/>
    </location>
</feature>
<dbReference type="GO" id="GO:0016567">
    <property type="term" value="P:protein ubiquitination"/>
    <property type="evidence" value="ECO:0007669"/>
    <property type="project" value="InterPro"/>
</dbReference>
<dbReference type="OrthoDB" id="682365at2759"/>
<dbReference type="SMART" id="SM00225">
    <property type="entry name" value="BTB"/>
    <property type="match status" value="1"/>
</dbReference>
<proteinExistence type="inferred from homology"/>
<feature type="domain" description="MATH" evidence="5">
    <location>
        <begin position="28"/>
        <end position="163"/>
    </location>
</feature>
<dbReference type="EMBL" id="RWGY01000011">
    <property type="protein sequence ID" value="TVU31150.1"/>
    <property type="molecule type" value="Genomic_DNA"/>
</dbReference>
<evidence type="ECO:0000313" key="6">
    <source>
        <dbReference type="EMBL" id="TVU31150.1"/>
    </source>
</evidence>
<keyword evidence="4" id="KW-1133">Transmembrane helix</keyword>
<evidence type="ECO:0000256" key="2">
    <source>
        <dbReference type="ARBA" id="ARBA00010846"/>
    </source>
</evidence>
<dbReference type="SUPFAM" id="SSF54695">
    <property type="entry name" value="POZ domain"/>
    <property type="match status" value="1"/>
</dbReference>
<dbReference type="AlphaFoldDB" id="A0A5J9V8G0"/>
<evidence type="ECO:0000259" key="5">
    <source>
        <dbReference type="PROSITE" id="PS50144"/>
    </source>
</evidence>
<comment type="similarity">
    <text evidence="2">Belongs to the Tdpoz family.</text>
</comment>
<keyword evidence="4" id="KW-0812">Transmembrane</keyword>
<feature type="compositionally biased region" description="Basic residues" evidence="3">
    <location>
        <begin position="410"/>
        <end position="425"/>
    </location>
</feature>
<feature type="compositionally biased region" description="Basic residues" evidence="3">
    <location>
        <begin position="161"/>
        <end position="176"/>
    </location>
</feature>
<feature type="non-terminal residue" evidence="6">
    <location>
        <position position="1"/>
    </location>
</feature>
<dbReference type="PANTHER" id="PTHR26379:SF396">
    <property type="entry name" value="BTB_POZ DOMAIN CONTAINING PROTEIN"/>
    <property type="match status" value="1"/>
</dbReference>
<dbReference type="Gene3D" id="2.60.210.10">
    <property type="entry name" value="Apoptosis, Tumor Necrosis Factor Receptor Associated Protein 2, Chain A"/>
    <property type="match status" value="1"/>
</dbReference>
<accession>A0A5J9V8G0</accession>
<feature type="compositionally biased region" description="Low complexity" evidence="3">
    <location>
        <begin position="194"/>
        <end position="209"/>
    </location>
</feature>
<feature type="region of interest" description="Disordered" evidence="3">
    <location>
        <begin position="191"/>
        <end position="235"/>
    </location>
</feature>
<name>A0A5J9V8G0_9POAL</name>
<keyword evidence="7" id="KW-1185">Reference proteome</keyword>
<dbReference type="InterPro" id="IPR008974">
    <property type="entry name" value="TRAF-like"/>
</dbReference>
<dbReference type="InterPro" id="IPR045005">
    <property type="entry name" value="BPM1-6"/>
</dbReference>
<dbReference type="Pfam" id="PF24570">
    <property type="entry name" value="BACK_BPM_SPOP"/>
    <property type="match status" value="1"/>
</dbReference>
<reference evidence="6 7" key="1">
    <citation type="journal article" date="2019" name="Sci. Rep.">
        <title>A high-quality genome of Eragrostis curvula grass provides insights into Poaceae evolution and supports new strategies to enhance forage quality.</title>
        <authorList>
            <person name="Carballo J."/>
            <person name="Santos B.A.C.M."/>
            <person name="Zappacosta D."/>
            <person name="Garbus I."/>
            <person name="Selva J.P."/>
            <person name="Gallo C.A."/>
            <person name="Diaz A."/>
            <person name="Albertini E."/>
            <person name="Caccamo M."/>
            <person name="Echenique V."/>
        </authorList>
    </citation>
    <scope>NUCLEOTIDE SEQUENCE [LARGE SCALE GENOMIC DNA]</scope>
    <source>
        <strain evidence="7">cv. Victoria</strain>
        <tissue evidence="6">Leaf</tissue>
    </source>
</reference>
<feature type="compositionally biased region" description="Low complexity" evidence="3">
    <location>
        <begin position="145"/>
        <end position="160"/>
    </location>
</feature>
<feature type="region of interest" description="Disordered" evidence="3">
    <location>
        <begin position="142"/>
        <end position="176"/>
    </location>
</feature>
<evidence type="ECO:0000256" key="3">
    <source>
        <dbReference type="SAM" id="MobiDB-lite"/>
    </source>
</evidence>
<dbReference type="CDD" id="cd00121">
    <property type="entry name" value="MATH"/>
    <property type="match status" value="1"/>
</dbReference>
<dbReference type="Gramene" id="TVU31150">
    <property type="protein sequence ID" value="TVU31150"/>
    <property type="gene ID" value="EJB05_22822"/>
</dbReference>